<reference evidence="2 3" key="1">
    <citation type="submission" date="2023-07" db="EMBL/GenBank/DDBJ databases">
        <title>Sequencing the genomes of 1000 actinobacteria strains.</title>
        <authorList>
            <person name="Klenk H.-P."/>
        </authorList>
    </citation>
    <scope>NUCLEOTIDE SEQUENCE [LARGE SCALE GENOMIC DNA]</scope>
    <source>
        <strain evidence="2 3">DSM 14555</strain>
    </source>
</reference>
<evidence type="ECO:0000313" key="2">
    <source>
        <dbReference type="EMBL" id="MDR6270985.1"/>
    </source>
</evidence>
<gene>
    <name evidence="2" type="ORF">JOE69_003223</name>
</gene>
<organism evidence="2 3">
    <name type="scientific">Arthrobacter russicus</name>
    <dbReference type="NCBI Taxonomy" id="172040"/>
    <lineage>
        <taxon>Bacteria</taxon>
        <taxon>Bacillati</taxon>
        <taxon>Actinomycetota</taxon>
        <taxon>Actinomycetes</taxon>
        <taxon>Micrococcales</taxon>
        <taxon>Micrococcaceae</taxon>
        <taxon>Arthrobacter</taxon>
    </lineage>
</organism>
<dbReference type="RefSeq" id="WP_309800473.1">
    <property type="nucleotide sequence ID" value="NZ_BAAAHY010000006.1"/>
</dbReference>
<keyword evidence="3" id="KW-1185">Reference proteome</keyword>
<proteinExistence type="predicted"/>
<dbReference type="Proteomes" id="UP001185069">
    <property type="component" value="Unassembled WGS sequence"/>
</dbReference>
<protein>
    <submittedName>
        <fullName evidence="2">Uncharacterized protein</fullName>
    </submittedName>
</protein>
<feature type="region of interest" description="Disordered" evidence="1">
    <location>
        <begin position="122"/>
        <end position="150"/>
    </location>
</feature>
<dbReference type="EMBL" id="JAVDQF010000001">
    <property type="protein sequence ID" value="MDR6270985.1"/>
    <property type="molecule type" value="Genomic_DNA"/>
</dbReference>
<sequence length="150" mass="16391">MPREILFLTGTDEGAVVASGFKINKQGILQFTRELEREFAKHPVRVPVEADPHGLKPALTVNNYNGPVVTVTGDHAQLAWDNSGTATQAQSRVEEIAPGYEDLAALSLICWRICPTSPSVQMRPKCGPRLKQSWARSRDPSPIRASSSVV</sequence>
<evidence type="ECO:0000313" key="3">
    <source>
        <dbReference type="Proteomes" id="UP001185069"/>
    </source>
</evidence>
<comment type="caution">
    <text evidence="2">The sequence shown here is derived from an EMBL/GenBank/DDBJ whole genome shotgun (WGS) entry which is preliminary data.</text>
</comment>
<accession>A0ABU1JFR4</accession>
<evidence type="ECO:0000256" key="1">
    <source>
        <dbReference type="SAM" id="MobiDB-lite"/>
    </source>
</evidence>
<name>A0ABU1JFR4_9MICC</name>